<proteinExistence type="predicted"/>
<dbReference type="RefSeq" id="WP_227307767.1">
    <property type="nucleotide sequence ID" value="NZ_JAESVA010000004.1"/>
</dbReference>
<evidence type="ECO:0000313" key="7">
    <source>
        <dbReference type="EMBL" id="MCB8881092.1"/>
    </source>
</evidence>
<feature type="transmembrane region" description="Helical" evidence="5">
    <location>
        <begin position="69"/>
        <end position="88"/>
    </location>
</feature>
<dbReference type="InterPro" id="IPR020846">
    <property type="entry name" value="MFS_dom"/>
</dbReference>
<dbReference type="GO" id="GO:0022857">
    <property type="term" value="F:transmembrane transporter activity"/>
    <property type="evidence" value="ECO:0007669"/>
    <property type="project" value="InterPro"/>
</dbReference>
<dbReference type="EMBL" id="JAESVA010000004">
    <property type="protein sequence ID" value="MCB8881092.1"/>
    <property type="molecule type" value="Genomic_DNA"/>
</dbReference>
<dbReference type="Proteomes" id="UP000721844">
    <property type="component" value="Unassembled WGS sequence"/>
</dbReference>
<evidence type="ECO:0000259" key="6">
    <source>
        <dbReference type="PROSITE" id="PS50850"/>
    </source>
</evidence>
<dbReference type="Gene3D" id="1.20.1250.20">
    <property type="entry name" value="MFS general substrate transporter like domains"/>
    <property type="match status" value="2"/>
</dbReference>
<keyword evidence="2 5" id="KW-0812">Transmembrane</keyword>
<evidence type="ECO:0000256" key="1">
    <source>
        <dbReference type="ARBA" id="ARBA00004141"/>
    </source>
</evidence>
<sequence>MAQADTGGQVAAPSRGFAYEAKLMFTTTGGRVVLLVSLCYLLNMIDRNVVSIAAPAISAEFGLSKTEMGLAFSIFGVAYLLQTPAGWVCDRFGPRVGLTLFGLIWMVAILICGLAPSLGVLILGRALLGLGEAATSPAITRVIADWTPPTRRGFVIGLTHSFISLGNTAAPPLMAFLMGYLAWRGAFLVLAAVTLVWVVWWYVVYRDDPRDAKGVTAAELAQLSRPRSAKAKAPWGPLTKAMLAATFIYLCVSASFWTFWTWLPSYFFETYHLNLKSSAIFTLSVLFAGVFGDIFGGWTSDAIFRKTGNIRLARSGFVACTMTLAAISVAPVLVLKDVNHAAMALAAGFFFTRASVSPLWAVCTDIAPGWAGSAGGILNTGSAVSAIIAPLAFGFIADATGNLSTPFVASIALLLLGAVLTIWMRPDRQLQGA</sequence>
<evidence type="ECO:0000256" key="4">
    <source>
        <dbReference type="ARBA" id="ARBA00023136"/>
    </source>
</evidence>
<dbReference type="CDD" id="cd17319">
    <property type="entry name" value="MFS_ExuT_GudP_like"/>
    <property type="match status" value="1"/>
</dbReference>
<keyword evidence="4 5" id="KW-0472">Membrane</keyword>
<accession>A0A963Z1E7</accession>
<keyword evidence="3 5" id="KW-1133">Transmembrane helix</keyword>
<comment type="subcellular location">
    <subcellularLocation>
        <location evidence="1">Membrane</location>
        <topology evidence="1">Multi-pass membrane protein</topology>
    </subcellularLocation>
</comment>
<dbReference type="AlphaFoldDB" id="A0A963Z1E7"/>
<feature type="domain" description="Major facilitator superfamily (MFS) profile" evidence="6">
    <location>
        <begin position="32"/>
        <end position="429"/>
    </location>
</feature>
<feature type="transmembrane region" description="Helical" evidence="5">
    <location>
        <begin position="403"/>
        <end position="423"/>
    </location>
</feature>
<dbReference type="InterPro" id="IPR011701">
    <property type="entry name" value="MFS"/>
</dbReference>
<dbReference type="GO" id="GO:0016020">
    <property type="term" value="C:membrane"/>
    <property type="evidence" value="ECO:0007669"/>
    <property type="project" value="UniProtKB-SubCell"/>
</dbReference>
<feature type="transmembrane region" description="Helical" evidence="5">
    <location>
        <begin position="241"/>
        <end position="260"/>
    </location>
</feature>
<organism evidence="7 8">
    <name type="scientific">Acidisoma cellulosilyticum</name>
    <dbReference type="NCBI Taxonomy" id="2802395"/>
    <lineage>
        <taxon>Bacteria</taxon>
        <taxon>Pseudomonadati</taxon>
        <taxon>Pseudomonadota</taxon>
        <taxon>Alphaproteobacteria</taxon>
        <taxon>Acetobacterales</taxon>
        <taxon>Acidocellaceae</taxon>
        <taxon>Acidisoma</taxon>
    </lineage>
</organism>
<evidence type="ECO:0000256" key="3">
    <source>
        <dbReference type="ARBA" id="ARBA00022989"/>
    </source>
</evidence>
<dbReference type="PROSITE" id="PS50850">
    <property type="entry name" value="MFS"/>
    <property type="match status" value="1"/>
</dbReference>
<feature type="transmembrane region" description="Helical" evidence="5">
    <location>
        <begin position="100"/>
        <end position="123"/>
    </location>
</feature>
<evidence type="ECO:0000313" key="8">
    <source>
        <dbReference type="Proteomes" id="UP000721844"/>
    </source>
</evidence>
<keyword evidence="8" id="KW-1185">Reference proteome</keyword>
<reference evidence="7 8" key="1">
    <citation type="journal article" date="2021" name="Microorganisms">
        <title>Acidisoma silvae sp. nov. and Acidisomacellulosilytica sp. nov., Two Acidophilic Bacteria Isolated from Decaying Wood, Hydrolyzing Cellulose and Producing Poly-3-hydroxybutyrate.</title>
        <authorList>
            <person name="Mieszkin S."/>
            <person name="Pouder E."/>
            <person name="Uroz S."/>
            <person name="Simon-Colin C."/>
            <person name="Alain K."/>
        </authorList>
    </citation>
    <scope>NUCLEOTIDE SEQUENCE [LARGE SCALE GENOMIC DNA]</scope>
    <source>
        <strain evidence="7 8">HW T5.17</strain>
    </source>
</reference>
<feature type="transmembrane region" description="Helical" evidence="5">
    <location>
        <begin position="181"/>
        <end position="203"/>
    </location>
</feature>
<dbReference type="InterPro" id="IPR050382">
    <property type="entry name" value="MFS_Na/Anion_cotransporter"/>
</dbReference>
<dbReference type="Pfam" id="PF07690">
    <property type="entry name" value="MFS_1"/>
    <property type="match status" value="1"/>
</dbReference>
<dbReference type="SUPFAM" id="SSF103473">
    <property type="entry name" value="MFS general substrate transporter"/>
    <property type="match status" value="1"/>
</dbReference>
<evidence type="ECO:0000256" key="2">
    <source>
        <dbReference type="ARBA" id="ARBA00022692"/>
    </source>
</evidence>
<gene>
    <name evidence="7" type="ORF">ACELLULO517_12670</name>
</gene>
<dbReference type="PANTHER" id="PTHR11662:SF399">
    <property type="entry name" value="FI19708P1-RELATED"/>
    <property type="match status" value="1"/>
</dbReference>
<feature type="transmembrane region" description="Helical" evidence="5">
    <location>
        <begin position="32"/>
        <end position="57"/>
    </location>
</feature>
<protein>
    <submittedName>
        <fullName evidence="7">MFS transporter</fullName>
    </submittedName>
</protein>
<comment type="caution">
    <text evidence="7">The sequence shown here is derived from an EMBL/GenBank/DDBJ whole genome shotgun (WGS) entry which is preliminary data.</text>
</comment>
<feature type="transmembrane region" description="Helical" evidence="5">
    <location>
        <begin position="341"/>
        <end position="362"/>
    </location>
</feature>
<evidence type="ECO:0000256" key="5">
    <source>
        <dbReference type="SAM" id="Phobius"/>
    </source>
</evidence>
<dbReference type="PANTHER" id="PTHR11662">
    <property type="entry name" value="SOLUTE CARRIER FAMILY 17"/>
    <property type="match status" value="1"/>
</dbReference>
<name>A0A963Z1E7_9PROT</name>
<dbReference type="InterPro" id="IPR036259">
    <property type="entry name" value="MFS_trans_sf"/>
</dbReference>
<feature type="transmembrane region" description="Helical" evidence="5">
    <location>
        <begin position="280"/>
        <end position="304"/>
    </location>
</feature>
<feature type="transmembrane region" description="Helical" evidence="5">
    <location>
        <begin position="316"/>
        <end position="335"/>
    </location>
</feature>
<feature type="transmembrane region" description="Helical" evidence="5">
    <location>
        <begin position="374"/>
        <end position="397"/>
    </location>
</feature>